<name>A0A2A4G6H8_9FLAO</name>
<evidence type="ECO:0000259" key="2">
    <source>
        <dbReference type="Pfam" id="PF10988"/>
    </source>
</evidence>
<keyword evidence="4" id="KW-1185">Reference proteome</keyword>
<dbReference type="Gene3D" id="2.160.20.120">
    <property type="match status" value="1"/>
</dbReference>
<dbReference type="Pfam" id="PF10988">
    <property type="entry name" value="DUF2807"/>
    <property type="match status" value="1"/>
</dbReference>
<dbReference type="InterPro" id="IPR021255">
    <property type="entry name" value="DUF2807"/>
</dbReference>
<dbReference type="OrthoDB" id="1466971at2"/>
<gene>
    <name evidence="3" type="ORF">B7P33_14075</name>
</gene>
<dbReference type="Proteomes" id="UP000219559">
    <property type="component" value="Unassembled WGS sequence"/>
</dbReference>
<feature type="signal peptide" evidence="1">
    <location>
        <begin position="1"/>
        <end position="18"/>
    </location>
</feature>
<feature type="chain" id="PRO_5013172823" description="Putative auto-transporter adhesin head GIN domain-containing protein" evidence="1">
    <location>
        <begin position="19"/>
        <end position="253"/>
    </location>
</feature>
<evidence type="ECO:0000313" key="4">
    <source>
        <dbReference type="Proteomes" id="UP000219559"/>
    </source>
</evidence>
<dbReference type="RefSeq" id="WP_097443296.1">
    <property type="nucleotide sequence ID" value="NZ_NBWU01000005.1"/>
</dbReference>
<evidence type="ECO:0000313" key="3">
    <source>
        <dbReference type="EMBL" id="PCE63342.1"/>
    </source>
</evidence>
<reference evidence="3 4" key="1">
    <citation type="submission" date="2017-04" db="EMBL/GenBank/DDBJ databases">
        <title>A new member of the family Flavobacteriaceae isolated from ascidians.</title>
        <authorList>
            <person name="Chen L."/>
        </authorList>
    </citation>
    <scope>NUCLEOTIDE SEQUENCE [LARGE SCALE GENOMIC DNA]</scope>
    <source>
        <strain evidence="3 4">HQA918</strain>
    </source>
</reference>
<protein>
    <recommendedName>
        <fullName evidence="2">Putative auto-transporter adhesin head GIN domain-containing protein</fullName>
    </recommendedName>
</protein>
<dbReference type="AlphaFoldDB" id="A0A2A4G6H8"/>
<organism evidence="3 4">
    <name type="scientific">Sediminicola luteus</name>
    <dbReference type="NCBI Taxonomy" id="319238"/>
    <lineage>
        <taxon>Bacteria</taxon>
        <taxon>Pseudomonadati</taxon>
        <taxon>Bacteroidota</taxon>
        <taxon>Flavobacteriia</taxon>
        <taxon>Flavobacteriales</taxon>
        <taxon>Flavobacteriaceae</taxon>
        <taxon>Sediminicola</taxon>
    </lineage>
</organism>
<evidence type="ECO:0000256" key="1">
    <source>
        <dbReference type="SAM" id="SignalP"/>
    </source>
</evidence>
<feature type="domain" description="Putative auto-transporter adhesin head GIN" evidence="2">
    <location>
        <begin position="44"/>
        <end position="236"/>
    </location>
</feature>
<accession>A0A2A4G6H8</accession>
<proteinExistence type="predicted"/>
<keyword evidence="1" id="KW-0732">Signal</keyword>
<comment type="caution">
    <text evidence="3">The sequence shown here is derived from an EMBL/GenBank/DDBJ whole genome shotgun (WGS) entry which is preliminary data.</text>
</comment>
<sequence length="253" mass="27491">MKRIIFLLGLSLLLGLGACDSENAPNCLQTTGDIVQRSLELPVFNRVTIFDGVSAVIKQGDRVSVVLEAGENLIDDIAAVVTDGRLEVTDTNGCNLLRSYGTTKIYITHPNLAEIRSSTGWPIISDGPLNYPFLALFSESFTVPKADNTSGSFDLELDNDRVSITSNGVASFKLRGKTGRLGVSIAAGDARIDAQQLEADIVNFDHRGTNDLLVFPLLLLEGRLRGTGDVQVFNRPTQENVTQLYKGKLVYMD</sequence>
<dbReference type="EMBL" id="NBWU01000005">
    <property type="protein sequence ID" value="PCE63342.1"/>
    <property type="molecule type" value="Genomic_DNA"/>
</dbReference>
<dbReference type="PROSITE" id="PS51257">
    <property type="entry name" value="PROKAR_LIPOPROTEIN"/>
    <property type="match status" value="1"/>
</dbReference>